<dbReference type="Pfam" id="PF01753">
    <property type="entry name" value="zf-MYND"/>
    <property type="match status" value="1"/>
</dbReference>
<organism evidence="5 6">
    <name type="scientific">Lentinus brumalis</name>
    <dbReference type="NCBI Taxonomy" id="2498619"/>
    <lineage>
        <taxon>Eukaryota</taxon>
        <taxon>Fungi</taxon>
        <taxon>Dikarya</taxon>
        <taxon>Basidiomycota</taxon>
        <taxon>Agaricomycotina</taxon>
        <taxon>Agaricomycetes</taxon>
        <taxon>Polyporales</taxon>
        <taxon>Polyporaceae</taxon>
        <taxon>Lentinus</taxon>
    </lineage>
</organism>
<proteinExistence type="predicted"/>
<keyword evidence="3" id="KW-0862">Zinc</keyword>
<dbReference type="OrthoDB" id="437457at2759"/>
<evidence type="ECO:0000256" key="3">
    <source>
        <dbReference type="ARBA" id="ARBA00022833"/>
    </source>
</evidence>
<feature type="domain" description="MYND-type" evidence="4">
    <location>
        <begin position="45"/>
        <end position="81"/>
    </location>
</feature>
<dbReference type="STRING" id="139420.A0A371DN45"/>
<keyword evidence="1" id="KW-0479">Metal-binding</keyword>
<evidence type="ECO:0000313" key="6">
    <source>
        <dbReference type="Proteomes" id="UP000256964"/>
    </source>
</evidence>
<dbReference type="AlphaFoldDB" id="A0A371DN45"/>
<evidence type="ECO:0000256" key="2">
    <source>
        <dbReference type="ARBA" id="ARBA00022771"/>
    </source>
</evidence>
<protein>
    <recommendedName>
        <fullName evidence="4">MYND-type domain-containing protein</fullName>
    </recommendedName>
</protein>
<evidence type="ECO:0000256" key="1">
    <source>
        <dbReference type="ARBA" id="ARBA00022723"/>
    </source>
</evidence>
<dbReference type="SUPFAM" id="SSF144232">
    <property type="entry name" value="HIT/MYND zinc finger-like"/>
    <property type="match status" value="1"/>
</dbReference>
<name>A0A371DN45_9APHY</name>
<keyword evidence="6" id="KW-1185">Reference proteome</keyword>
<evidence type="ECO:0000259" key="4">
    <source>
        <dbReference type="Pfam" id="PF01753"/>
    </source>
</evidence>
<dbReference type="InterPro" id="IPR002893">
    <property type="entry name" value="Znf_MYND"/>
</dbReference>
<evidence type="ECO:0000313" key="5">
    <source>
        <dbReference type="EMBL" id="RDX53960.1"/>
    </source>
</evidence>
<dbReference type="EMBL" id="KZ857386">
    <property type="protein sequence ID" value="RDX53960.1"/>
    <property type="molecule type" value="Genomic_DNA"/>
</dbReference>
<dbReference type="Proteomes" id="UP000256964">
    <property type="component" value="Unassembled WGS sequence"/>
</dbReference>
<dbReference type="Gene3D" id="6.10.140.2220">
    <property type="match status" value="1"/>
</dbReference>
<accession>A0A371DN45</accession>
<gene>
    <name evidence="5" type="ORF">OH76DRAFT_1168959</name>
</gene>
<keyword evidence="2" id="KW-0863">Zinc-finger</keyword>
<dbReference type="GO" id="GO:0008270">
    <property type="term" value="F:zinc ion binding"/>
    <property type="evidence" value="ECO:0007669"/>
    <property type="project" value="UniProtKB-KW"/>
</dbReference>
<sequence>MVEASHEWHRRLRTRACLTTTTTTARMPKGRKGRSATASLCALPSCSAPALEQVCCSQCQRARYCKRAHQIADVGRHKAVCVASSSGASAKTRTVDAIFFPANESSPRIVKVNCRVHRDGPAGNPEKHELDWSSYLSSDHEFVPHPIAPVERESSRHTHSSRLFLVFDHSAVFNANMPVNRCAMQLTGGKSAMLWRGDLLGYRVREPSEDHAQFMDCLRCRPVDTGGLPTPRTPKIWLLYSRI</sequence>
<reference evidence="5 6" key="1">
    <citation type="journal article" date="2018" name="Biotechnol. Biofuels">
        <title>Integrative visual omics of the white-rot fungus Polyporus brumalis exposes the biotechnological potential of its oxidative enzymes for delignifying raw plant biomass.</title>
        <authorList>
            <person name="Miyauchi S."/>
            <person name="Rancon A."/>
            <person name="Drula E."/>
            <person name="Hage H."/>
            <person name="Chaduli D."/>
            <person name="Favel A."/>
            <person name="Grisel S."/>
            <person name="Henrissat B."/>
            <person name="Herpoel-Gimbert I."/>
            <person name="Ruiz-Duenas F.J."/>
            <person name="Chevret D."/>
            <person name="Hainaut M."/>
            <person name="Lin J."/>
            <person name="Wang M."/>
            <person name="Pangilinan J."/>
            <person name="Lipzen A."/>
            <person name="Lesage-Meessen L."/>
            <person name="Navarro D."/>
            <person name="Riley R."/>
            <person name="Grigoriev I.V."/>
            <person name="Zhou S."/>
            <person name="Raouche S."/>
            <person name="Rosso M.N."/>
        </authorList>
    </citation>
    <scope>NUCLEOTIDE SEQUENCE [LARGE SCALE GENOMIC DNA]</scope>
    <source>
        <strain evidence="5 6">BRFM 1820</strain>
    </source>
</reference>